<protein>
    <submittedName>
        <fullName evidence="7">Protein Noxp20</fullName>
    </submittedName>
</protein>
<sequence>MSEESSDEYFASADEGSTSEPDETGQCHAAQSVLKASLIGNAADTGKLEATCNALTAADKHAEPDLSLPVDGAPRDLASSMKMQPALPQKLTEQISVGPQHTDQKSWTAPNPITGLTSADTEPTVDTELLNVAKALQPIAPSLELHISEGLIAGVRNDKVAHQESNRDDIKREKREEPIKKLSELVKTLDASPIPYTPTSLPVIPVHAIAADGSSPDRSSCQQECTLSPFRAPPKMISMSLNEHDSRPDWHETGGLNQLESQPSYVTTGDEWTRMTSATLVESEEVNAWDEDSWDEAEKVEDAQESLEKPESRPSVVTDGALSSISCVPTPSGQIEPSGHGTDQNSKTRNSCKRILDDILVGTLGQQHSRTVELETAVPSGSSSYKDYATKALPVHCAVDVKEQNQPTHPAGDPAPDLIALSALSLNSKCEANYLEPSAQQVNLSVEGKHDLETATGSTIGILHKTSTASQASDEAEGWDLSCVSVLSSLPQPLKSSPGKQSKDESNYSVAFKQALTDWDADWINEEEEEVKVEEEKEIKTPPDLTTTGQKKDTLPKHCEGGTRLEKTNDDWDFDEWDCADKTPAVAATKVPPQPSAHSLIAHETTDSAKDASILPEYLSTAATSLVKTVGGGLASFVDNFSLAHLSATLAAFDAAPPSAQQPPCTDSFQDDVKPQNETETKEAVFRGPVETEAKAVVDDDSWGLAGISWSSFAKSLSSTVENRGMQLLQGGVDVLETIGKKTFTALKETDPGLSYTKKFLLAPQSNQTTRLSQVLREASRQTQENLSEGPTRENEGNTQDQRGDFAYQLEIRHALVHMEALELVSSRASAHLHAKITSLENREFPRGTTKGEDMSISSLTNEGGILDKIWQTLQTVESQAEEEDDAVENIMDNLNLLDAICPAAAIQQKCKQLREKSKESTDTSSATDVFCVAIDSLAEATTAMLTYLHKLAECLLARPEKVQDGFLNLAQKVTLIIQTGKKYNESLCSDYVEVLKKNERESARQMVFPSVSDEVTPPISSKRHMANLFLETGAANDYLSSSCGCFVPIIQLLCVNSFFPNDPS</sequence>
<reference evidence="7" key="1">
    <citation type="submission" date="2016-06" db="UniProtKB">
        <authorList>
            <consortium name="WormBaseParasite"/>
        </authorList>
    </citation>
    <scope>IDENTIFICATION</scope>
</reference>
<evidence type="ECO:0000256" key="1">
    <source>
        <dbReference type="ARBA" id="ARBA00006903"/>
    </source>
</evidence>
<feature type="compositionally biased region" description="Acidic residues" evidence="4">
    <location>
        <begin position="284"/>
        <end position="295"/>
    </location>
</feature>
<evidence type="ECO:0000313" key="7">
    <source>
        <dbReference type="WBParaSite" id="SSLN_0000392801-mRNA-1"/>
    </source>
</evidence>
<feature type="region of interest" description="Disordered" evidence="4">
    <location>
        <begin position="1"/>
        <end position="29"/>
    </location>
</feature>
<feature type="compositionally biased region" description="Basic and acidic residues" evidence="4">
    <location>
        <begin position="550"/>
        <end position="559"/>
    </location>
</feature>
<dbReference type="EMBL" id="UYSU01032656">
    <property type="protein sequence ID" value="VDL90190.1"/>
    <property type="molecule type" value="Genomic_DNA"/>
</dbReference>
<proteinExistence type="inferred from homology"/>
<evidence type="ECO:0000313" key="5">
    <source>
        <dbReference type="EMBL" id="VDL90190.1"/>
    </source>
</evidence>
<feature type="region of interest" description="Disordered" evidence="4">
    <location>
        <begin position="775"/>
        <end position="801"/>
    </location>
</feature>
<dbReference type="OrthoDB" id="5597648at2759"/>
<keyword evidence="2" id="KW-0597">Phosphoprotein</keyword>
<reference evidence="5 6" key="2">
    <citation type="submission" date="2018-11" db="EMBL/GenBank/DDBJ databases">
        <authorList>
            <consortium name="Pathogen Informatics"/>
        </authorList>
    </citation>
    <scope>NUCLEOTIDE SEQUENCE [LARGE SCALE GENOMIC DNA]</scope>
    <source>
        <strain evidence="5 6">NST_G2</strain>
    </source>
</reference>
<dbReference type="PANTHER" id="PTHR12842:SF6">
    <property type="entry name" value="FI01459P"/>
    <property type="match status" value="1"/>
</dbReference>
<feature type="compositionally biased region" description="Polar residues" evidence="4">
    <location>
        <begin position="321"/>
        <end position="349"/>
    </location>
</feature>
<dbReference type="Pfam" id="PF05334">
    <property type="entry name" value="DUF719"/>
    <property type="match status" value="1"/>
</dbReference>
<dbReference type="InterPro" id="IPR007998">
    <property type="entry name" value="DUF719"/>
</dbReference>
<dbReference type="WBParaSite" id="SSLN_0000392801-mRNA-1">
    <property type="protein sequence ID" value="SSLN_0000392801-mRNA-1"/>
    <property type="gene ID" value="SSLN_0000392801"/>
</dbReference>
<feature type="region of interest" description="Disordered" evidence="4">
    <location>
        <begin position="529"/>
        <end position="559"/>
    </location>
</feature>
<feature type="compositionally biased region" description="Basic and acidic residues" evidence="4">
    <location>
        <begin position="296"/>
        <end position="312"/>
    </location>
</feature>
<evidence type="ECO:0000256" key="3">
    <source>
        <dbReference type="SAM" id="Coils"/>
    </source>
</evidence>
<feature type="region of interest" description="Disordered" evidence="4">
    <location>
        <begin position="101"/>
        <end position="120"/>
    </location>
</feature>
<comment type="similarity">
    <text evidence="1">Belongs to the FAM114 family.</text>
</comment>
<organism evidence="7">
    <name type="scientific">Schistocephalus solidus</name>
    <name type="common">Tapeworm</name>
    <dbReference type="NCBI Taxonomy" id="70667"/>
    <lineage>
        <taxon>Eukaryota</taxon>
        <taxon>Metazoa</taxon>
        <taxon>Spiralia</taxon>
        <taxon>Lophotrochozoa</taxon>
        <taxon>Platyhelminthes</taxon>
        <taxon>Cestoda</taxon>
        <taxon>Eucestoda</taxon>
        <taxon>Diphyllobothriidea</taxon>
        <taxon>Diphyllobothriidae</taxon>
        <taxon>Schistocephalus</taxon>
    </lineage>
</organism>
<evidence type="ECO:0000256" key="4">
    <source>
        <dbReference type="SAM" id="MobiDB-lite"/>
    </source>
</evidence>
<feature type="region of interest" description="Disordered" evidence="4">
    <location>
        <begin position="284"/>
        <end position="349"/>
    </location>
</feature>
<evidence type="ECO:0000313" key="6">
    <source>
        <dbReference type="Proteomes" id="UP000275846"/>
    </source>
</evidence>
<dbReference type="AlphaFoldDB" id="A0A183SHV7"/>
<gene>
    <name evidence="5" type="ORF">SSLN_LOCUS3805</name>
</gene>
<keyword evidence="3" id="KW-0175">Coiled coil</keyword>
<evidence type="ECO:0000256" key="2">
    <source>
        <dbReference type="ARBA" id="ARBA00022553"/>
    </source>
</evidence>
<name>A0A183SHV7_SCHSO</name>
<dbReference type="PANTHER" id="PTHR12842">
    <property type="entry name" value="FI01459P"/>
    <property type="match status" value="1"/>
</dbReference>
<accession>A0A183SHV7</accession>
<feature type="coiled-coil region" evidence="3">
    <location>
        <begin position="874"/>
        <end position="924"/>
    </location>
</feature>
<dbReference type="Proteomes" id="UP000275846">
    <property type="component" value="Unassembled WGS sequence"/>
</dbReference>
<keyword evidence="6" id="KW-1185">Reference proteome</keyword>